<reference evidence="3" key="1">
    <citation type="submission" date="2019-08" db="EMBL/GenBank/DDBJ databases">
        <authorList>
            <person name="Kucharzyk K."/>
            <person name="Murdoch R.W."/>
            <person name="Higgins S."/>
            <person name="Loffler F."/>
        </authorList>
    </citation>
    <scope>NUCLEOTIDE SEQUENCE</scope>
</reference>
<keyword evidence="2" id="KW-0472">Membrane</keyword>
<evidence type="ECO:0000256" key="2">
    <source>
        <dbReference type="SAM" id="Phobius"/>
    </source>
</evidence>
<name>A0A645BMF3_9ZZZZ</name>
<feature type="transmembrane region" description="Helical" evidence="2">
    <location>
        <begin position="95"/>
        <end position="120"/>
    </location>
</feature>
<comment type="caution">
    <text evidence="3">The sequence shown here is derived from an EMBL/GenBank/DDBJ whole genome shotgun (WGS) entry which is preliminary data.</text>
</comment>
<feature type="transmembrane region" description="Helical" evidence="2">
    <location>
        <begin position="21"/>
        <end position="40"/>
    </location>
</feature>
<protein>
    <submittedName>
        <fullName evidence="3">Uncharacterized protein</fullName>
    </submittedName>
</protein>
<keyword evidence="2" id="KW-0812">Transmembrane</keyword>
<organism evidence="3">
    <name type="scientific">bioreactor metagenome</name>
    <dbReference type="NCBI Taxonomy" id="1076179"/>
    <lineage>
        <taxon>unclassified sequences</taxon>
        <taxon>metagenomes</taxon>
        <taxon>ecological metagenomes</taxon>
    </lineage>
</organism>
<feature type="compositionally biased region" description="Polar residues" evidence="1">
    <location>
        <begin position="221"/>
        <end position="234"/>
    </location>
</feature>
<proteinExistence type="predicted"/>
<evidence type="ECO:0000313" key="3">
    <source>
        <dbReference type="EMBL" id="MPM65711.1"/>
    </source>
</evidence>
<keyword evidence="2" id="KW-1133">Transmembrane helix</keyword>
<gene>
    <name evidence="3" type="ORF">SDC9_112611</name>
</gene>
<dbReference type="AlphaFoldDB" id="A0A645BMF3"/>
<feature type="region of interest" description="Disordered" evidence="1">
    <location>
        <begin position="190"/>
        <end position="234"/>
    </location>
</feature>
<feature type="transmembrane region" description="Helical" evidence="2">
    <location>
        <begin position="60"/>
        <end position="83"/>
    </location>
</feature>
<sequence length="234" mass="25625">MNLSAARPSISKSISGIRVRSGAVYGIIIILAMLAFESFNYSTTAYALKDLLGNLKFGNFAWFTLLALAFCGIDFAGIARLISPETRKSDVKESWYLFGAWLMAATANAALTWWGVAVAISNHTLKSAALINTDTLTRIIPLFVAILVWVIRILIIGSLSTALQRMTESKTEMPNEIFHTQTYSNVAHSAARSASQPRPAVTVTRNPRTVRPEPTYHSVEGANSQNNPRSSNLF</sequence>
<dbReference type="EMBL" id="VSSQ01020670">
    <property type="protein sequence ID" value="MPM65711.1"/>
    <property type="molecule type" value="Genomic_DNA"/>
</dbReference>
<feature type="compositionally biased region" description="Low complexity" evidence="1">
    <location>
        <begin position="190"/>
        <end position="200"/>
    </location>
</feature>
<feature type="transmembrane region" description="Helical" evidence="2">
    <location>
        <begin position="140"/>
        <end position="163"/>
    </location>
</feature>
<evidence type="ECO:0000256" key="1">
    <source>
        <dbReference type="SAM" id="MobiDB-lite"/>
    </source>
</evidence>
<accession>A0A645BMF3</accession>